<evidence type="ECO:0000256" key="4">
    <source>
        <dbReference type="ARBA" id="ARBA00022581"/>
    </source>
</evidence>
<evidence type="ECO:0000256" key="2">
    <source>
        <dbReference type="ARBA" id="ARBA00017202"/>
    </source>
</evidence>
<keyword evidence="9" id="KW-0238">DNA-binding</keyword>
<keyword evidence="4" id="KW-0945">Host-virus interaction</keyword>
<proteinExistence type="inferred from homology"/>
<dbReference type="GO" id="GO:0006355">
    <property type="term" value="P:regulation of DNA-templated transcription"/>
    <property type="evidence" value="ECO:0007669"/>
    <property type="project" value="InterPro"/>
</dbReference>
<keyword evidence="7" id="KW-0863">Zinc-finger</keyword>
<comment type="similarity">
    <text evidence="1">Belongs to the carlaviruses nucleic acid-binding protein family.</text>
</comment>
<evidence type="ECO:0000256" key="8">
    <source>
        <dbReference type="ARBA" id="ARBA00022833"/>
    </source>
</evidence>
<evidence type="ECO:0000256" key="3">
    <source>
        <dbReference type="ARBA" id="ARBA00022463"/>
    </source>
</evidence>
<keyword evidence="5" id="KW-1090">Inhibition of host innate immune response by virus</keyword>
<evidence type="ECO:0000256" key="7">
    <source>
        <dbReference type="ARBA" id="ARBA00022771"/>
    </source>
</evidence>
<dbReference type="GO" id="GO:0052170">
    <property type="term" value="P:symbiont-mediated suppression of host innate immune response"/>
    <property type="evidence" value="ECO:0007669"/>
    <property type="project" value="UniProtKB-KW"/>
</dbReference>
<keyword evidence="3" id="KW-0941">Suppressor of RNA silencing</keyword>
<evidence type="ECO:0000256" key="5">
    <source>
        <dbReference type="ARBA" id="ARBA00022632"/>
    </source>
</evidence>
<keyword evidence="6" id="KW-0479">Metal-binding</keyword>
<dbReference type="InterPro" id="IPR002568">
    <property type="entry name" value="Carla-bd"/>
</dbReference>
<keyword evidence="10" id="KW-0899">Viral immunoevasion</keyword>
<sequence>MPLPGGLTKRVLLGILHTLGFLGQDNLRNIFSRLEVGVYEGKSSYARKRRAKLLGVCHKCFKVNNCCVRCSETAKLKREWKKDWVLNGLRKGTDAIPEPRLIHLLEGLGINTNN</sequence>
<evidence type="ECO:0000256" key="10">
    <source>
        <dbReference type="ARBA" id="ARBA00023280"/>
    </source>
</evidence>
<evidence type="ECO:0000256" key="9">
    <source>
        <dbReference type="ARBA" id="ARBA00023125"/>
    </source>
</evidence>
<dbReference type="EMBL" id="FN377573">
    <property type="protein sequence ID" value="CAY32625.1"/>
    <property type="molecule type" value="Genomic_RNA"/>
</dbReference>
<protein>
    <recommendedName>
        <fullName evidence="2">RNA silencing suppressor</fullName>
    </recommendedName>
</protein>
<accession>C6GZ80</accession>
<dbReference type="Pfam" id="PF01623">
    <property type="entry name" value="Carla_C4"/>
    <property type="match status" value="1"/>
</dbReference>
<name>C6GZ80_9VIRU</name>
<organism evidence="11">
    <name type="scientific">Fig latent virus 1</name>
    <dbReference type="NCBI Taxonomy" id="641245"/>
    <lineage>
        <taxon>Viruses</taxon>
        <taxon>Riboviria</taxon>
        <taxon>Orthornavirae</taxon>
        <taxon>Kitrinoviricota</taxon>
        <taxon>Alsuviricetes</taxon>
        <taxon>Tymovirales</taxon>
        <taxon>Betaflexiviridae</taxon>
        <taxon>Trivirinae</taxon>
        <taxon>Trichovirus</taxon>
    </lineage>
</organism>
<dbReference type="GO" id="GO:0008270">
    <property type="term" value="F:zinc ion binding"/>
    <property type="evidence" value="ECO:0007669"/>
    <property type="project" value="UniProtKB-KW"/>
</dbReference>
<evidence type="ECO:0000313" key="11">
    <source>
        <dbReference type="EMBL" id="CAY32625.1"/>
    </source>
</evidence>
<reference evidence="11" key="1">
    <citation type="submission" date="2009-04" db="EMBL/GenBank/DDBJ databases">
        <title>Some properties of Fig latent virus 1, a new member of the family Flexiviridae.</title>
        <authorList>
            <person name="Gattoni G."/>
            <person name="Minafra A."/>
            <person name="Castellano M.A."/>
            <person name="De Stradis A."/>
            <person name="Boscia D."/>
            <person name="El Beaino T."/>
            <person name="Digiaro M."/>
            <person name="Martelli G.P."/>
        </authorList>
    </citation>
    <scope>NUCLEOTIDE SEQUENCE</scope>
    <source>
        <strain evidence="11">F5p5</strain>
    </source>
</reference>
<evidence type="ECO:0000256" key="6">
    <source>
        <dbReference type="ARBA" id="ARBA00022723"/>
    </source>
</evidence>
<dbReference type="GO" id="GO:0003677">
    <property type="term" value="F:DNA binding"/>
    <property type="evidence" value="ECO:0007669"/>
    <property type="project" value="UniProtKB-KW"/>
</dbReference>
<evidence type="ECO:0000256" key="1">
    <source>
        <dbReference type="ARBA" id="ARBA00006158"/>
    </source>
</evidence>
<keyword evidence="8" id="KW-0862">Zinc</keyword>